<dbReference type="EMBL" id="CP000252">
    <property type="protein sequence ID" value="ABC78891.1"/>
    <property type="molecule type" value="Genomic_DNA"/>
</dbReference>
<gene>
    <name evidence="2" type="ORF">SYN_01671</name>
</gene>
<dbReference type="OrthoDB" id="5514770at2"/>
<evidence type="ECO:0000313" key="3">
    <source>
        <dbReference type="Proteomes" id="UP000001933"/>
    </source>
</evidence>
<dbReference type="Proteomes" id="UP000001933">
    <property type="component" value="Chromosome"/>
</dbReference>
<evidence type="ECO:0000256" key="1">
    <source>
        <dbReference type="SAM" id="Phobius"/>
    </source>
</evidence>
<name>Q2LXS8_SYNAS</name>
<keyword evidence="1" id="KW-0472">Membrane</keyword>
<keyword evidence="1" id="KW-0812">Transmembrane</keyword>
<dbReference type="HOGENOM" id="CLU_1609939_0_0_7"/>
<protein>
    <submittedName>
        <fullName evidence="2">Hypothetical membrane protein</fullName>
    </submittedName>
</protein>
<accession>Q2LXS8</accession>
<proteinExistence type="predicted"/>
<dbReference type="KEGG" id="sat:SYN_01671"/>
<dbReference type="Pfam" id="PF04246">
    <property type="entry name" value="RseC_MucC"/>
    <property type="match status" value="1"/>
</dbReference>
<keyword evidence="3" id="KW-1185">Reference proteome</keyword>
<dbReference type="InParanoid" id="Q2LXS8"/>
<organism evidence="2 3">
    <name type="scientific">Syntrophus aciditrophicus (strain SB)</name>
    <dbReference type="NCBI Taxonomy" id="56780"/>
    <lineage>
        <taxon>Bacteria</taxon>
        <taxon>Pseudomonadati</taxon>
        <taxon>Thermodesulfobacteriota</taxon>
        <taxon>Syntrophia</taxon>
        <taxon>Syntrophales</taxon>
        <taxon>Syntrophaceae</taxon>
        <taxon>Syntrophus</taxon>
    </lineage>
</organism>
<reference evidence="2 3" key="1">
    <citation type="journal article" date="2007" name="Proc. Natl. Acad. Sci. U.S.A.">
        <title>The genome of Syntrophus aciditrophicus: life at the thermodynamic limit of microbial growth.</title>
        <authorList>
            <person name="McInerney M.J."/>
            <person name="Rohlin L."/>
            <person name="Mouttaki H."/>
            <person name="Kim U."/>
            <person name="Krupp R.S."/>
            <person name="Rios-Hernandez L."/>
            <person name="Sieber J."/>
            <person name="Struchtemeyer C.G."/>
            <person name="Bhattacharyya A."/>
            <person name="Campbell J.W."/>
            <person name="Gunsalus R.P."/>
        </authorList>
    </citation>
    <scope>NUCLEOTIDE SEQUENCE [LARGE SCALE GENOMIC DNA]</scope>
    <source>
        <strain evidence="2 3">SB</strain>
    </source>
</reference>
<evidence type="ECO:0000313" key="2">
    <source>
        <dbReference type="EMBL" id="ABC78891.1"/>
    </source>
</evidence>
<dbReference type="AlphaFoldDB" id="Q2LXS8"/>
<dbReference type="RefSeq" id="WP_011418907.1">
    <property type="nucleotide sequence ID" value="NC_007759.1"/>
</dbReference>
<sequence length="165" mass="17482">MAQYDAVVTSLLPNGRAEIVIRPDKPGIPDAPEISRRVCHCATDGSMVRTEALNRADAQVGDWVSVYRKPGVVMKNIAALIGFPLAGVIAGTMLGSALGKAAMAIAALGGGLLGIVLGVRYYRHLSEENLMVIDRVIRSREELAAFSGGRAGCRDDCSQCIPWSS</sequence>
<dbReference type="STRING" id="56780.SYN_01671"/>
<keyword evidence="1" id="KW-1133">Transmembrane helix</keyword>
<feature type="transmembrane region" description="Helical" evidence="1">
    <location>
        <begin position="101"/>
        <end position="122"/>
    </location>
</feature>
<feature type="transmembrane region" description="Helical" evidence="1">
    <location>
        <begin position="77"/>
        <end position="95"/>
    </location>
</feature>